<proteinExistence type="predicted"/>
<protein>
    <submittedName>
        <fullName evidence="3">Uncharacterized protein</fullName>
    </submittedName>
</protein>
<dbReference type="EMBL" id="KQ030509">
    <property type="protein sequence ID" value="KJZ76823.1"/>
    <property type="molecule type" value="Genomic_DNA"/>
</dbReference>
<evidence type="ECO:0000256" key="2">
    <source>
        <dbReference type="SAM" id="MobiDB-lite"/>
    </source>
</evidence>
<feature type="region of interest" description="Disordered" evidence="2">
    <location>
        <begin position="603"/>
        <end position="646"/>
    </location>
</feature>
<gene>
    <name evidence="3" type="ORF">HIM_03700</name>
</gene>
<feature type="compositionally biased region" description="Low complexity" evidence="2">
    <location>
        <begin position="372"/>
        <end position="395"/>
    </location>
</feature>
<feature type="region of interest" description="Disordered" evidence="2">
    <location>
        <begin position="472"/>
        <end position="567"/>
    </location>
</feature>
<keyword evidence="4" id="KW-1185">Reference proteome</keyword>
<keyword evidence="1" id="KW-0175">Coiled coil</keyword>
<feature type="compositionally biased region" description="Polar residues" evidence="2">
    <location>
        <begin position="167"/>
        <end position="177"/>
    </location>
</feature>
<feature type="compositionally biased region" description="Basic residues" evidence="2">
    <location>
        <begin position="472"/>
        <end position="489"/>
    </location>
</feature>
<evidence type="ECO:0000313" key="4">
    <source>
        <dbReference type="Proteomes" id="UP000054481"/>
    </source>
</evidence>
<dbReference type="AlphaFoldDB" id="A0A0F7ZVL5"/>
<evidence type="ECO:0000256" key="1">
    <source>
        <dbReference type="SAM" id="Coils"/>
    </source>
</evidence>
<feature type="compositionally biased region" description="Basic and acidic residues" evidence="2">
    <location>
        <begin position="183"/>
        <end position="197"/>
    </location>
</feature>
<sequence>MRTTTNGAPGDLAVNVDEAPPPPYSETDIYSNSGGPRTPITHAAPSCVSSNDDGASRQSSSAGEAILTPPETPRIASNPLLRSLPQPGASLYFESRPAPASLSLEPSTYTIDLGATSSPDDFPYQAQWAPRDVTPQDWATFVSYLLPDHTTRGNEAVMGRQVIAENQSGEASLSSGRPQAEAQLERLRGSSPDAGRRRADAEATVQQWNAAFFGPRGLHMQLLQPQPSHQIPGAWNPAFDVHPPPPWPAGPQQLQQQQIQRSRTWGGLTIGDDGIRYGNKFSADSSGLRVGSLVMDSNGIRMGNERLGGGPRPPVWPGPPQPPPWRPQVLLDDPICEPQHHRSRRQYEHVGGQHTGVERGRRHDPNPSRQRSASADSVSSTSSSVSSTSESSVGSLPNYDHVQDQQLPLYVARLESWVGSPDRLRYKSDVRRLRAELKEVKNSPDVSDIDKKALRARLKTLYHEWKVLKKQQKGLRKAARRERRQRRKAEKKERRQTHKEMRKAYRDRQKGKQSQAVPSPPRVPPVPRVPNAQDFTGPPPAYVPQHMGFGRQGGHGGGPFGHPAGAFGPPVPFGPPPGVPGPMGGRGSRGNGFWDFTGRSDLGVGPGPSTSHRAAPGAWPGDSKHLSGDHEAGGEPAIPPPGPASAAKYREADKIMAEMQVKARQATELEEGKARQALDDELEALTERLKETRMEADEEYARELAAQEGQ</sequence>
<feature type="region of interest" description="Disordered" evidence="2">
    <location>
        <begin position="301"/>
        <end position="399"/>
    </location>
</feature>
<feature type="compositionally biased region" description="Basic and acidic residues" evidence="2">
    <location>
        <begin position="622"/>
        <end position="633"/>
    </location>
</feature>
<feature type="region of interest" description="Disordered" evidence="2">
    <location>
        <begin position="167"/>
        <end position="197"/>
    </location>
</feature>
<feature type="compositionally biased region" description="Basic and acidic residues" evidence="2">
    <location>
        <begin position="490"/>
        <end position="510"/>
    </location>
</feature>
<feature type="compositionally biased region" description="Pro residues" evidence="2">
    <location>
        <begin position="518"/>
        <end position="528"/>
    </location>
</feature>
<name>A0A0F7ZVL5_9HYPO</name>
<evidence type="ECO:0000313" key="3">
    <source>
        <dbReference type="EMBL" id="KJZ76823.1"/>
    </source>
</evidence>
<feature type="compositionally biased region" description="Pro residues" evidence="2">
    <location>
        <begin position="311"/>
        <end position="326"/>
    </location>
</feature>
<dbReference type="Proteomes" id="UP000054481">
    <property type="component" value="Unassembled WGS sequence"/>
</dbReference>
<feature type="compositionally biased region" description="Basic and acidic residues" evidence="2">
    <location>
        <begin position="356"/>
        <end position="366"/>
    </location>
</feature>
<accession>A0A0F7ZVL5</accession>
<feature type="compositionally biased region" description="Gly residues" evidence="2">
    <location>
        <begin position="550"/>
        <end position="560"/>
    </location>
</feature>
<organism evidence="3 4">
    <name type="scientific">Hirsutella minnesotensis 3608</name>
    <dbReference type="NCBI Taxonomy" id="1043627"/>
    <lineage>
        <taxon>Eukaryota</taxon>
        <taxon>Fungi</taxon>
        <taxon>Dikarya</taxon>
        <taxon>Ascomycota</taxon>
        <taxon>Pezizomycotina</taxon>
        <taxon>Sordariomycetes</taxon>
        <taxon>Hypocreomycetidae</taxon>
        <taxon>Hypocreales</taxon>
        <taxon>Ophiocordycipitaceae</taxon>
        <taxon>Hirsutella</taxon>
    </lineage>
</organism>
<feature type="coiled-coil region" evidence="1">
    <location>
        <begin position="675"/>
        <end position="702"/>
    </location>
</feature>
<dbReference type="OrthoDB" id="5408998at2759"/>
<dbReference type="CDD" id="cd22249">
    <property type="entry name" value="UDM1_RNF168_RNF169-like"/>
    <property type="match status" value="1"/>
</dbReference>
<feature type="region of interest" description="Disordered" evidence="2">
    <location>
        <begin position="1"/>
        <end position="81"/>
    </location>
</feature>
<feature type="compositionally biased region" description="Polar residues" evidence="2">
    <location>
        <begin position="47"/>
        <end position="62"/>
    </location>
</feature>
<reference evidence="3 4" key="1">
    <citation type="journal article" date="2014" name="Genome Biol. Evol.">
        <title>Comparative genomics and transcriptomics analyses reveal divergent lifestyle features of nematode endoparasitic fungus Hirsutella minnesotensis.</title>
        <authorList>
            <person name="Lai Y."/>
            <person name="Liu K."/>
            <person name="Zhang X."/>
            <person name="Zhang X."/>
            <person name="Li K."/>
            <person name="Wang N."/>
            <person name="Shu C."/>
            <person name="Wu Y."/>
            <person name="Wang C."/>
            <person name="Bushley K.E."/>
            <person name="Xiang M."/>
            <person name="Liu X."/>
        </authorList>
    </citation>
    <scope>NUCLEOTIDE SEQUENCE [LARGE SCALE GENOMIC DNA]</scope>
    <source>
        <strain evidence="3 4">3608</strain>
    </source>
</reference>